<evidence type="ECO:0000256" key="4">
    <source>
        <dbReference type="ARBA" id="ARBA00011738"/>
    </source>
</evidence>
<dbReference type="InterPro" id="IPR004839">
    <property type="entry name" value="Aminotransferase_I/II_large"/>
</dbReference>
<name>A0A1Q3FJP1_CULTA</name>
<evidence type="ECO:0000259" key="14">
    <source>
        <dbReference type="Pfam" id="PF00155"/>
    </source>
</evidence>
<keyword evidence="8" id="KW-0663">Pyridoxal phosphate</keyword>
<evidence type="ECO:0000256" key="11">
    <source>
        <dbReference type="ARBA" id="ARBA00048761"/>
    </source>
</evidence>
<dbReference type="InterPro" id="IPR015421">
    <property type="entry name" value="PyrdxlP-dep_Trfase_major"/>
</dbReference>
<evidence type="ECO:0000256" key="12">
    <source>
        <dbReference type="ARBA" id="ARBA00049350"/>
    </source>
</evidence>
<dbReference type="InterPro" id="IPR000796">
    <property type="entry name" value="Asp_trans"/>
</dbReference>
<keyword evidence="5" id="KW-0963">Cytoplasm</keyword>
<reference evidence="15" key="1">
    <citation type="submission" date="2017-01" db="EMBL/GenBank/DDBJ databases">
        <title>A deep insight into the sialotranscriptome of adult male and female Cluex tarsalis mosquitoes.</title>
        <authorList>
            <person name="Ribeiro J.M."/>
            <person name="Moreira F."/>
            <person name="Bernard K.A."/>
            <person name="Calvo E."/>
        </authorList>
    </citation>
    <scope>NUCLEOTIDE SEQUENCE</scope>
    <source>
        <strain evidence="15">Kern County</strain>
        <tissue evidence="15">Salivary glands</tissue>
    </source>
</reference>
<dbReference type="PANTHER" id="PTHR11879">
    <property type="entry name" value="ASPARTATE AMINOTRANSFERASE"/>
    <property type="match status" value="1"/>
</dbReference>
<comment type="catalytic activity">
    <reaction evidence="9">
        <text>(2S)-2-aminobutanoate + 2-oxoglutarate = 2-oxobutanoate + L-glutamate</text>
        <dbReference type="Rhea" id="RHEA:70223"/>
        <dbReference type="ChEBI" id="CHEBI:16763"/>
        <dbReference type="ChEBI" id="CHEBI:16810"/>
        <dbReference type="ChEBI" id="CHEBI:29985"/>
        <dbReference type="ChEBI" id="CHEBI:74359"/>
    </reaction>
    <physiologicalReaction direction="right-to-left" evidence="9">
        <dbReference type="Rhea" id="RHEA:70225"/>
    </physiologicalReaction>
</comment>
<dbReference type="GO" id="GO:0047801">
    <property type="term" value="F:L-cysteine transaminase activity"/>
    <property type="evidence" value="ECO:0007669"/>
    <property type="project" value="UniProtKB-EC"/>
</dbReference>
<dbReference type="AlphaFoldDB" id="A0A1Q3FJP1"/>
<comment type="cofactor">
    <cofactor evidence="1">
        <name>pyridoxal 5'-phosphate</name>
        <dbReference type="ChEBI" id="CHEBI:597326"/>
    </cofactor>
</comment>
<comment type="miscellaneous">
    <text evidence="13">In eukaryotes there are cytoplasmic, mitochondrial and chloroplastic isozymes.</text>
</comment>
<evidence type="ECO:0000256" key="9">
    <source>
        <dbReference type="ARBA" id="ARBA00036027"/>
    </source>
</evidence>
<dbReference type="GO" id="GO:0005829">
    <property type="term" value="C:cytosol"/>
    <property type="evidence" value="ECO:0007669"/>
    <property type="project" value="TreeGrafter"/>
</dbReference>
<evidence type="ECO:0000256" key="10">
    <source>
        <dbReference type="ARBA" id="ARBA00048507"/>
    </source>
</evidence>
<dbReference type="Gene3D" id="3.40.640.10">
    <property type="entry name" value="Type I PLP-dependent aspartate aminotransferase-like (Major domain)"/>
    <property type="match status" value="1"/>
</dbReference>
<dbReference type="PANTHER" id="PTHR11879:SF55">
    <property type="entry name" value="GLUTAMATE OXALOACETATE TRANSAMINASE 1, ISOFORM B"/>
    <property type="match status" value="1"/>
</dbReference>
<comment type="subcellular location">
    <subcellularLocation>
        <location evidence="2">Cytoplasm</location>
    </subcellularLocation>
</comment>
<dbReference type="GO" id="GO:0030170">
    <property type="term" value="F:pyridoxal phosphate binding"/>
    <property type="evidence" value="ECO:0007669"/>
    <property type="project" value="InterPro"/>
</dbReference>
<comment type="catalytic activity">
    <reaction evidence="10">
        <text>L-aspartate + 2-oxoglutarate = oxaloacetate + L-glutamate</text>
        <dbReference type="Rhea" id="RHEA:21824"/>
        <dbReference type="ChEBI" id="CHEBI:16452"/>
        <dbReference type="ChEBI" id="CHEBI:16810"/>
        <dbReference type="ChEBI" id="CHEBI:29985"/>
        <dbReference type="ChEBI" id="CHEBI:29991"/>
        <dbReference type="EC" id="2.6.1.1"/>
    </reaction>
    <physiologicalReaction direction="left-to-right" evidence="10">
        <dbReference type="Rhea" id="RHEA:21825"/>
    </physiologicalReaction>
</comment>
<evidence type="ECO:0000256" key="7">
    <source>
        <dbReference type="ARBA" id="ARBA00022679"/>
    </source>
</evidence>
<evidence type="ECO:0000256" key="6">
    <source>
        <dbReference type="ARBA" id="ARBA00022576"/>
    </source>
</evidence>
<feature type="domain" description="Aminotransferase class I/classII large" evidence="14">
    <location>
        <begin position="29"/>
        <end position="397"/>
    </location>
</feature>
<dbReference type="Gene3D" id="3.90.1150.10">
    <property type="entry name" value="Aspartate Aminotransferase, domain 1"/>
    <property type="match status" value="1"/>
</dbReference>
<sequence>MSIFGDVEVGPPIEVFALNQACLKDPNPNKVNLGVGAYRTNEGKPWILPVVKKAEAAIVADGSLNHEYLPVLGTESVTNAASTLLLGEGSEAIKSKRAFGVQCLSGTGALRVGAEFLCRILKRTTFYYSSPTWENHHKVFVYAGFTEPRTYRYWNQERRGIDFEGMMEDLRAAPEGAVVILHACAHNPTGIDPTQDQWKQIADLCEERKLFPFFDSAYQGFASGDPNKDAFAVRYFIERGFELFCAQSFAKNFGLYNERIGNLTVVQKDATTSAAVASQITLLIRGMYSNPPAFGSRIVNLVLNDPTLRAEWMDCIKTMSSRIITMRKALYDELVALKTPGTWEHITQQIGMFSYTGLNEKQVEILIKEFSIYLLKTGRISMCGLNESNVKYVAKAIHEAVTREGVASKI</sequence>
<dbReference type="NCBIfam" id="NF006719">
    <property type="entry name" value="PRK09257.1"/>
    <property type="match status" value="1"/>
</dbReference>
<dbReference type="InterPro" id="IPR015424">
    <property type="entry name" value="PyrdxlP-dep_Trfase"/>
</dbReference>
<comment type="catalytic activity">
    <reaction evidence="11">
        <text>3-sulfino-L-alanine + 2-oxoglutarate = 3-sulfinopyruvate + L-glutamate</text>
        <dbReference type="Rhea" id="RHEA:70295"/>
        <dbReference type="ChEBI" id="CHEBI:16810"/>
        <dbReference type="ChEBI" id="CHEBI:29985"/>
        <dbReference type="ChEBI" id="CHEBI:61085"/>
        <dbReference type="ChEBI" id="CHEBI:140699"/>
    </reaction>
    <physiologicalReaction direction="right-to-left" evidence="11">
        <dbReference type="Rhea" id="RHEA:70297"/>
    </physiologicalReaction>
</comment>
<dbReference type="PROSITE" id="PS00105">
    <property type="entry name" value="AA_TRANSFER_CLASS_1"/>
    <property type="match status" value="1"/>
</dbReference>
<dbReference type="InterPro" id="IPR004838">
    <property type="entry name" value="NHTrfase_class1_PyrdxlP-BS"/>
</dbReference>
<accession>A0A1Q3FJP1</accession>
<comment type="similarity">
    <text evidence="3">Belongs to the class-I pyridoxal-phosphate-dependent aminotransferase family.</text>
</comment>
<dbReference type="InterPro" id="IPR015422">
    <property type="entry name" value="PyrdxlP-dep_Trfase_small"/>
</dbReference>
<dbReference type="PRINTS" id="PR00799">
    <property type="entry name" value="TRANSAMINASE"/>
</dbReference>
<dbReference type="FunFam" id="3.90.1150.10:FF:000001">
    <property type="entry name" value="Aspartate aminotransferase"/>
    <property type="match status" value="1"/>
</dbReference>
<evidence type="ECO:0000256" key="3">
    <source>
        <dbReference type="ARBA" id="ARBA00007441"/>
    </source>
</evidence>
<evidence type="ECO:0000256" key="8">
    <source>
        <dbReference type="ARBA" id="ARBA00022898"/>
    </source>
</evidence>
<dbReference type="Pfam" id="PF00155">
    <property type="entry name" value="Aminotran_1_2"/>
    <property type="match status" value="1"/>
</dbReference>
<dbReference type="GO" id="GO:0004069">
    <property type="term" value="F:L-aspartate:2-oxoglutarate aminotransferase activity"/>
    <property type="evidence" value="ECO:0007669"/>
    <property type="project" value="UniProtKB-EC"/>
</dbReference>
<comment type="subunit">
    <text evidence="4 13">Homodimer.</text>
</comment>
<dbReference type="EC" id="2.6.1.1" evidence="13"/>
<evidence type="ECO:0000256" key="1">
    <source>
        <dbReference type="ARBA" id="ARBA00001933"/>
    </source>
</evidence>
<dbReference type="EMBL" id="GFDL01007248">
    <property type="protein sequence ID" value="JAV27797.1"/>
    <property type="molecule type" value="Transcribed_RNA"/>
</dbReference>
<dbReference type="GO" id="GO:0120554">
    <property type="term" value="F:2-aminobutanoate transaminase activity"/>
    <property type="evidence" value="ECO:0007669"/>
    <property type="project" value="RHEA"/>
</dbReference>
<evidence type="ECO:0000313" key="15">
    <source>
        <dbReference type="EMBL" id="JAV27797.1"/>
    </source>
</evidence>
<proteinExistence type="inferred from homology"/>
<keyword evidence="6 13" id="KW-0032">Aminotransferase</keyword>
<dbReference type="SUPFAM" id="SSF53383">
    <property type="entry name" value="PLP-dependent transferases"/>
    <property type="match status" value="1"/>
</dbReference>
<evidence type="ECO:0000256" key="2">
    <source>
        <dbReference type="ARBA" id="ARBA00004496"/>
    </source>
</evidence>
<comment type="catalytic activity">
    <reaction evidence="12">
        <text>L-cysteine + 2-oxoglutarate = 2-oxo-3-sulfanylpropanoate + L-glutamate</text>
        <dbReference type="Rhea" id="RHEA:17441"/>
        <dbReference type="ChEBI" id="CHEBI:16810"/>
        <dbReference type="ChEBI" id="CHEBI:29985"/>
        <dbReference type="ChEBI" id="CHEBI:35235"/>
        <dbReference type="ChEBI" id="CHEBI:57678"/>
        <dbReference type="EC" id="2.6.1.3"/>
    </reaction>
    <physiologicalReaction direction="left-to-right" evidence="12">
        <dbReference type="Rhea" id="RHEA:17442"/>
    </physiologicalReaction>
</comment>
<evidence type="ECO:0000256" key="5">
    <source>
        <dbReference type="ARBA" id="ARBA00022490"/>
    </source>
</evidence>
<dbReference type="FunFam" id="3.40.640.10:FF:000044">
    <property type="entry name" value="Aspartate aminotransferase"/>
    <property type="match status" value="1"/>
</dbReference>
<evidence type="ECO:0000256" key="13">
    <source>
        <dbReference type="RuleBase" id="RU000480"/>
    </source>
</evidence>
<organism evidence="15">
    <name type="scientific">Culex tarsalis</name>
    <name type="common">Encephalitis mosquito</name>
    <dbReference type="NCBI Taxonomy" id="7177"/>
    <lineage>
        <taxon>Eukaryota</taxon>
        <taxon>Metazoa</taxon>
        <taxon>Ecdysozoa</taxon>
        <taxon>Arthropoda</taxon>
        <taxon>Hexapoda</taxon>
        <taxon>Insecta</taxon>
        <taxon>Pterygota</taxon>
        <taxon>Neoptera</taxon>
        <taxon>Endopterygota</taxon>
        <taxon>Diptera</taxon>
        <taxon>Nematocera</taxon>
        <taxon>Culicoidea</taxon>
        <taxon>Culicidae</taxon>
        <taxon>Culicinae</taxon>
        <taxon>Culicini</taxon>
        <taxon>Culex</taxon>
        <taxon>Culex</taxon>
    </lineage>
</organism>
<keyword evidence="7 13" id="KW-0808">Transferase</keyword>
<dbReference type="GO" id="GO:0006532">
    <property type="term" value="P:aspartate biosynthetic process"/>
    <property type="evidence" value="ECO:0007669"/>
    <property type="project" value="TreeGrafter"/>
</dbReference>
<dbReference type="CDD" id="cd00609">
    <property type="entry name" value="AAT_like"/>
    <property type="match status" value="1"/>
</dbReference>
<protein>
    <recommendedName>
        <fullName evidence="13">Aspartate aminotransferase</fullName>
        <ecNumber evidence="13">2.6.1.1</ecNumber>
    </recommendedName>
</protein>